<evidence type="ECO:0000313" key="3">
    <source>
        <dbReference type="EMBL" id="MDV7288702.1"/>
    </source>
</evidence>
<feature type="domain" description="4Fe-4S Wbl-type" evidence="1">
    <location>
        <begin position="22"/>
        <end position="89"/>
    </location>
</feature>
<sequence>MSDTLHSLLAAISAAPELPGAACVGMSAAFDPAEHGETATDVEYRHDAALHLCRTCPELAGCRQWFDSLKPSKRPVGVVAGLINQPRLPGRPRKEIA</sequence>
<organism evidence="2 4">
    <name type="scientific">Mycolicibacterium fortuitum</name>
    <name type="common">Mycobacterium fortuitum</name>
    <dbReference type="NCBI Taxonomy" id="1766"/>
    <lineage>
        <taxon>Bacteria</taxon>
        <taxon>Bacillati</taxon>
        <taxon>Actinomycetota</taxon>
        <taxon>Actinomycetes</taxon>
        <taxon>Mycobacteriales</taxon>
        <taxon>Mycobacteriaceae</taxon>
        <taxon>Mycolicibacterium</taxon>
    </lineage>
</organism>
<evidence type="ECO:0000313" key="4">
    <source>
        <dbReference type="Proteomes" id="UP000057134"/>
    </source>
</evidence>
<dbReference type="Proteomes" id="UP001186041">
    <property type="component" value="Unassembled WGS sequence"/>
</dbReference>
<accession>A0A0N9Y5U1</accession>
<dbReference type="KEGG" id="mft:XA26_10800"/>
<evidence type="ECO:0000259" key="1">
    <source>
        <dbReference type="PROSITE" id="PS51674"/>
    </source>
</evidence>
<dbReference type="PROSITE" id="PS51674">
    <property type="entry name" value="4FE4S_WBL"/>
    <property type="match status" value="1"/>
</dbReference>
<dbReference type="PATRIC" id="fig|1766.6.peg.1072"/>
<dbReference type="AlphaFoldDB" id="A0A0N9Y5U1"/>
<dbReference type="InterPro" id="IPR034768">
    <property type="entry name" value="4FE4S_WBL"/>
</dbReference>
<dbReference type="Proteomes" id="UP000057134">
    <property type="component" value="Chromosome"/>
</dbReference>
<name>A0A0N9Y5U1_MYCFO</name>
<protein>
    <recommendedName>
        <fullName evidence="1">4Fe-4S Wbl-type domain-containing protein</fullName>
    </recommendedName>
</protein>
<proteinExistence type="predicted"/>
<evidence type="ECO:0000313" key="2">
    <source>
        <dbReference type="EMBL" id="ALI24937.1"/>
    </source>
</evidence>
<reference evidence="2 4" key="1">
    <citation type="journal article" date="2015" name="MBio">
        <title>Enzymatic Degradation of Phenazines Can Generate Energy and Protect Sensitive Organisms from Toxicity.</title>
        <authorList>
            <person name="Costa K.C."/>
            <person name="Bergkessel M."/>
            <person name="Saunders S."/>
            <person name="Korlach J."/>
            <person name="Newman D.K."/>
        </authorList>
    </citation>
    <scope>NUCLEOTIDE SEQUENCE [LARGE SCALE GENOMIC DNA]</scope>
    <source>
        <strain evidence="2 4">CT6</strain>
    </source>
</reference>
<gene>
    <name evidence="3" type="ORF">R4485_00815</name>
    <name evidence="2" type="ORF">XA26_10800</name>
</gene>
<dbReference type="STRING" id="1766.XA26_10800"/>
<dbReference type="EMBL" id="CP011269">
    <property type="protein sequence ID" value="ALI24937.1"/>
    <property type="molecule type" value="Genomic_DNA"/>
</dbReference>
<keyword evidence="4" id="KW-1185">Reference proteome</keyword>
<dbReference type="EMBL" id="JAWLVV010000001">
    <property type="protein sequence ID" value="MDV7288702.1"/>
    <property type="molecule type" value="Genomic_DNA"/>
</dbReference>
<dbReference type="RefSeq" id="WP_054601246.1">
    <property type="nucleotide sequence ID" value="NZ_CP011269.1"/>
</dbReference>
<reference evidence="3" key="2">
    <citation type="submission" date="2023-10" db="EMBL/GenBank/DDBJ databases">
        <title>Mycolicibacterium fortuitum clinical isolates causing pulmonary infections in humans.</title>
        <authorList>
            <person name="Mejia-Ponce P.M."/>
            <person name="Zenteno-Cuevas R."/>
            <person name="Licona-Cassani C."/>
        </authorList>
    </citation>
    <scope>NUCLEOTIDE SEQUENCE</scope>
    <source>
        <strain evidence="3">M8</strain>
    </source>
</reference>